<dbReference type="SUPFAM" id="SSF102114">
    <property type="entry name" value="Radical SAM enzymes"/>
    <property type="match status" value="1"/>
</dbReference>
<dbReference type="CDD" id="cd01335">
    <property type="entry name" value="Radical_SAM"/>
    <property type="match status" value="1"/>
</dbReference>
<accession>A0A363UN38</accession>
<gene>
    <name evidence="7" type="ORF">DEH80_05375</name>
</gene>
<evidence type="ECO:0000256" key="5">
    <source>
        <dbReference type="ARBA" id="ARBA00023014"/>
    </source>
</evidence>
<evidence type="ECO:0000259" key="6">
    <source>
        <dbReference type="Pfam" id="PF04055"/>
    </source>
</evidence>
<dbReference type="InterPro" id="IPR023867">
    <property type="entry name" value="Sulphatase_maturase_rSAM"/>
</dbReference>
<comment type="caution">
    <text evidence="7">The sequence shown here is derived from an EMBL/GenBank/DDBJ whole genome shotgun (WGS) entry which is preliminary data.</text>
</comment>
<reference evidence="7 8" key="1">
    <citation type="submission" date="2018-05" db="EMBL/GenBank/DDBJ databases">
        <title>Abyssibacter profundi OUC007T gen. nov., sp. nov, a marine bacterium isolated from seawater of the Mariana Trench.</title>
        <authorList>
            <person name="Zhou S."/>
        </authorList>
    </citation>
    <scope>NUCLEOTIDE SEQUENCE [LARGE SCALE GENOMIC DNA]</scope>
    <source>
        <strain evidence="7 8">OUC007</strain>
    </source>
</reference>
<dbReference type="Proteomes" id="UP000251800">
    <property type="component" value="Unassembled WGS sequence"/>
</dbReference>
<keyword evidence="5" id="KW-0411">Iron-sulfur</keyword>
<dbReference type="AlphaFoldDB" id="A0A363UN38"/>
<comment type="cofactor">
    <cofactor evidence="1">
        <name>[4Fe-4S] cluster</name>
        <dbReference type="ChEBI" id="CHEBI:49883"/>
    </cofactor>
</comment>
<sequence length="362" mass="40273">MNVVLKLSKLCNLRCTYCYEYEHLANPARMPITGLAHFFRSLAEWLDTQEQRVRIEVALHGGEPLLLPVDYLTQVMTSQAPLRNAGHPVRNTVQSNLYRMRRETLRFLETFDVGLGVSIDVHGQARVDASGRCAEAVVDRHLRDLLDSGLADRIDLGGISVLHAGNVDQAVATYQYFAELGLNYRILPIFSMQTPEPRMRSLMLPPARIVEAFRAVLQARLADGAGGIRIEPLEEYLQTAGLRQQGERRPPVSDKLPWSLIVDTQGDAYLHADAYSPGARLGNVFSDAFSDIMGSSAYAQALRQQHQRTRLCEPCPWGAQCTRLPMAQALFSERTLGADGQGRCAVARPFLQTLDDWLGQAA</sequence>
<dbReference type="RefSeq" id="WP_109719447.1">
    <property type="nucleotide sequence ID" value="NZ_QEQK01000004.1"/>
</dbReference>
<dbReference type="PANTHER" id="PTHR43273">
    <property type="entry name" value="ANAEROBIC SULFATASE-MATURATING ENZYME HOMOLOG ASLB-RELATED"/>
    <property type="match status" value="1"/>
</dbReference>
<evidence type="ECO:0000313" key="8">
    <source>
        <dbReference type="Proteomes" id="UP000251800"/>
    </source>
</evidence>
<organism evidence="7 8">
    <name type="scientific">Abyssibacter profundi</name>
    <dbReference type="NCBI Taxonomy" id="2182787"/>
    <lineage>
        <taxon>Bacteria</taxon>
        <taxon>Pseudomonadati</taxon>
        <taxon>Pseudomonadota</taxon>
        <taxon>Gammaproteobacteria</taxon>
        <taxon>Chromatiales</taxon>
        <taxon>Oceanococcaceae</taxon>
        <taxon>Abyssibacter</taxon>
    </lineage>
</organism>
<dbReference type="PANTHER" id="PTHR43273:SF8">
    <property type="entry name" value="RADICAL SAM DOMAIN PROTEIN"/>
    <property type="match status" value="1"/>
</dbReference>
<dbReference type="GO" id="GO:0016491">
    <property type="term" value="F:oxidoreductase activity"/>
    <property type="evidence" value="ECO:0007669"/>
    <property type="project" value="InterPro"/>
</dbReference>
<dbReference type="Pfam" id="PF04055">
    <property type="entry name" value="Radical_SAM"/>
    <property type="match status" value="1"/>
</dbReference>
<protein>
    <recommendedName>
        <fullName evidence="6">Radical SAM core domain-containing protein</fullName>
    </recommendedName>
</protein>
<dbReference type="SFLD" id="SFLDG01067">
    <property type="entry name" value="SPASM/twitch_domain_containing"/>
    <property type="match status" value="1"/>
</dbReference>
<proteinExistence type="predicted"/>
<dbReference type="GO" id="GO:0046872">
    <property type="term" value="F:metal ion binding"/>
    <property type="evidence" value="ECO:0007669"/>
    <property type="project" value="UniProtKB-KW"/>
</dbReference>
<dbReference type="GO" id="GO:0051536">
    <property type="term" value="F:iron-sulfur cluster binding"/>
    <property type="evidence" value="ECO:0007669"/>
    <property type="project" value="UniProtKB-KW"/>
</dbReference>
<keyword evidence="8" id="KW-1185">Reference proteome</keyword>
<keyword evidence="4" id="KW-0408">Iron</keyword>
<dbReference type="InterPro" id="IPR058240">
    <property type="entry name" value="rSAM_sf"/>
</dbReference>
<evidence type="ECO:0000256" key="2">
    <source>
        <dbReference type="ARBA" id="ARBA00022691"/>
    </source>
</evidence>
<keyword evidence="2" id="KW-0949">S-adenosyl-L-methionine</keyword>
<dbReference type="OrthoDB" id="9782387at2"/>
<evidence type="ECO:0000256" key="1">
    <source>
        <dbReference type="ARBA" id="ARBA00001966"/>
    </source>
</evidence>
<dbReference type="EMBL" id="QEQK01000004">
    <property type="protein sequence ID" value="PWN56848.1"/>
    <property type="molecule type" value="Genomic_DNA"/>
</dbReference>
<keyword evidence="3" id="KW-0479">Metal-binding</keyword>
<evidence type="ECO:0000256" key="4">
    <source>
        <dbReference type="ARBA" id="ARBA00023004"/>
    </source>
</evidence>
<dbReference type="SFLD" id="SFLDS00029">
    <property type="entry name" value="Radical_SAM"/>
    <property type="match status" value="1"/>
</dbReference>
<dbReference type="InterPro" id="IPR013785">
    <property type="entry name" value="Aldolase_TIM"/>
</dbReference>
<feature type="domain" description="Radical SAM core" evidence="6">
    <location>
        <begin position="8"/>
        <end position="121"/>
    </location>
</feature>
<evidence type="ECO:0000313" key="7">
    <source>
        <dbReference type="EMBL" id="PWN56848.1"/>
    </source>
</evidence>
<dbReference type="Gene3D" id="3.20.20.70">
    <property type="entry name" value="Aldolase class I"/>
    <property type="match status" value="1"/>
</dbReference>
<name>A0A363UN38_9GAMM</name>
<dbReference type="InterPro" id="IPR007197">
    <property type="entry name" value="rSAM"/>
</dbReference>
<evidence type="ECO:0000256" key="3">
    <source>
        <dbReference type="ARBA" id="ARBA00022723"/>
    </source>
</evidence>